<evidence type="ECO:0000256" key="1">
    <source>
        <dbReference type="SAM" id="MobiDB-lite"/>
    </source>
</evidence>
<keyword evidence="4" id="KW-1185">Reference proteome</keyword>
<evidence type="ECO:0000256" key="2">
    <source>
        <dbReference type="SAM" id="Phobius"/>
    </source>
</evidence>
<name>A0ABY5T2Q2_9SPHN</name>
<reference evidence="3" key="1">
    <citation type="submission" date="2022-02" db="EMBL/GenBank/DDBJ databases">
        <title>Qipengyuania spongiae sp. nov., isolated from marine sponge.</title>
        <authorList>
            <person name="Li Z."/>
            <person name="Zhang M."/>
        </authorList>
    </citation>
    <scope>NUCLEOTIDE SEQUENCE</scope>
    <source>
        <strain evidence="3">PHS-Z21</strain>
    </source>
</reference>
<keyword evidence="2" id="KW-0472">Membrane</keyword>
<protein>
    <submittedName>
        <fullName evidence="3">Uncharacterized protein</fullName>
    </submittedName>
</protein>
<keyword evidence="2" id="KW-0812">Transmembrane</keyword>
<dbReference type="RefSeq" id="WP_265559498.1">
    <property type="nucleotide sequence ID" value="NZ_CP092471.1"/>
</dbReference>
<sequence>MSQNNRPLASHPAFRYMVALWFAALLGFGTYVMPAGVFERGVEATGLAGILPAAAPPLGDTARLLISAVAALLGALLGLFVASRAGSDRPAGIDDGADEIVLPEPEAPVERGTTRRRPLLVREALSEDFPLPNEPVESEPAEASVEAGMEFEPDFAADAQDTEAFDRPAVSFAEAEHDDETEFAGDPSADRFQDFSDPSDDFDAESDFGTGVQRFDEAKSILQIGPVAEPDAPDGDLADLGRQLESALHAYRERMAGHWVPEEGDVVTFLRRTAQNGGSSDLGSAPESADLREELRSALAKLSQVGRDS</sequence>
<gene>
    <name evidence="3" type="ORF">L1F33_02240</name>
</gene>
<organism evidence="3 4">
    <name type="scientific">Qipengyuania spongiae</name>
    <dbReference type="NCBI Taxonomy" id="2909673"/>
    <lineage>
        <taxon>Bacteria</taxon>
        <taxon>Pseudomonadati</taxon>
        <taxon>Pseudomonadota</taxon>
        <taxon>Alphaproteobacteria</taxon>
        <taxon>Sphingomonadales</taxon>
        <taxon>Erythrobacteraceae</taxon>
        <taxon>Qipengyuania</taxon>
    </lineage>
</organism>
<feature type="transmembrane region" description="Helical" evidence="2">
    <location>
        <begin position="64"/>
        <end position="82"/>
    </location>
</feature>
<keyword evidence="2" id="KW-1133">Transmembrane helix</keyword>
<dbReference type="Proteomes" id="UP001065265">
    <property type="component" value="Chromosome"/>
</dbReference>
<feature type="compositionally biased region" description="Acidic residues" evidence="1">
    <location>
        <begin position="197"/>
        <end position="206"/>
    </location>
</feature>
<accession>A0ABY5T2Q2</accession>
<evidence type="ECO:0000313" key="4">
    <source>
        <dbReference type="Proteomes" id="UP001065265"/>
    </source>
</evidence>
<proteinExistence type="predicted"/>
<dbReference type="EMBL" id="CP092471">
    <property type="protein sequence ID" value="UVI39804.1"/>
    <property type="molecule type" value="Genomic_DNA"/>
</dbReference>
<evidence type="ECO:0000313" key="3">
    <source>
        <dbReference type="EMBL" id="UVI39804.1"/>
    </source>
</evidence>
<feature type="region of interest" description="Disordered" evidence="1">
    <location>
        <begin position="176"/>
        <end position="208"/>
    </location>
</feature>